<keyword evidence="1" id="KW-0732">Signal</keyword>
<protein>
    <recommendedName>
        <fullName evidence="4">Secreted protein</fullName>
    </recommendedName>
</protein>
<organism evidence="2 3">
    <name type="scientific">Pseudozyma flocculosa</name>
    <dbReference type="NCBI Taxonomy" id="84751"/>
    <lineage>
        <taxon>Eukaryota</taxon>
        <taxon>Fungi</taxon>
        <taxon>Dikarya</taxon>
        <taxon>Basidiomycota</taxon>
        <taxon>Ustilaginomycotina</taxon>
        <taxon>Ustilaginomycetes</taxon>
        <taxon>Ustilaginales</taxon>
        <taxon>Ustilaginaceae</taxon>
        <taxon>Pseudozyma</taxon>
    </lineage>
</organism>
<evidence type="ECO:0000313" key="3">
    <source>
        <dbReference type="Proteomes" id="UP000323386"/>
    </source>
</evidence>
<dbReference type="PROSITE" id="PS51257">
    <property type="entry name" value="PROKAR_LIPOPROTEIN"/>
    <property type="match status" value="1"/>
</dbReference>
<sequence length="108" mass="11478">MKTSFTVLSLGVVLLACTSSVEAWRFFDTNGSFCSTPETGAGPSITKWSDHRCSVRTGASGATSDYTCPGLTSSKNYCACVRRGQGSTFSVNMHIPCPQHRQPPPALA</sequence>
<feature type="chain" id="PRO_5022818538" description="Secreted protein" evidence="1">
    <location>
        <begin position="24"/>
        <end position="108"/>
    </location>
</feature>
<evidence type="ECO:0000313" key="2">
    <source>
        <dbReference type="EMBL" id="SPO41730.1"/>
    </source>
</evidence>
<proteinExistence type="predicted"/>
<accession>A0A5C3FBT4</accession>
<evidence type="ECO:0008006" key="4">
    <source>
        <dbReference type="Google" id="ProtNLM"/>
    </source>
</evidence>
<evidence type="ECO:0000256" key="1">
    <source>
        <dbReference type="SAM" id="SignalP"/>
    </source>
</evidence>
<dbReference type="EMBL" id="OOIP01000030">
    <property type="protein sequence ID" value="SPO41730.1"/>
    <property type="molecule type" value="Genomic_DNA"/>
</dbReference>
<name>A0A5C3FBT4_9BASI</name>
<dbReference type="AlphaFoldDB" id="A0A5C3FBT4"/>
<gene>
    <name evidence="2" type="ORF">PSFLO_07212</name>
</gene>
<dbReference type="Proteomes" id="UP000323386">
    <property type="component" value="Unassembled WGS sequence"/>
</dbReference>
<reference evidence="2 3" key="1">
    <citation type="submission" date="2018-03" db="EMBL/GenBank/DDBJ databases">
        <authorList>
            <person name="Guldener U."/>
        </authorList>
    </citation>
    <scope>NUCLEOTIDE SEQUENCE [LARGE SCALE GENOMIC DNA]</scope>
    <source>
        <strain evidence="2 3">DAOM196992</strain>
    </source>
</reference>
<keyword evidence="3" id="KW-1185">Reference proteome</keyword>
<feature type="signal peptide" evidence="1">
    <location>
        <begin position="1"/>
        <end position="23"/>
    </location>
</feature>